<evidence type="ECO:0000313" key="2">
    <source>
        <dbReference type="Proteomes" id="UP000748531"/>
    </source>
</evidence>
<dbReference type="AlphaFoldDB" id="A0A8J4WSP8"/>
<protein>
    <submittedName>
        <fullName evidence="1">Uncharacterized protein</fullName>
    </submittedName>
</protein>
<comment type="caution">
    <text evidence="1">The sequence shown here is derived from an EMBL/GenBank/DDBJ whole genome shotgun (WGS) entry which is preliminary data.</text>
</comment>
<keyword evidence="2" id="KW-1185">Reference proteome</keyword>
<sequence length="33" mass="4010">MKCQCGLDGRQTIVTWCTYYIRNCPKYIYVLYI</sequence>
<evidence type="ECO:0000313" key="1">
    <source>
        <dbReference type="EMBL" id="KAF5394942.1"/>
    </source>
</evidence>
<gene>
    <name evidence="1" type="ORF">PHET_09333</name>
</gene>
<organism evidence="1 2">
    <name type="scientific">Paragonimus heterotremus</name>
    <dbReference type="NCBI Taxonomy" id="100268"/>
    <lineage>
        <taxon>Eukaryota</taxon>
        <taxon>Metazoa</taxon>
        <taxon>Spiralia</taxon>
        <taxon>Lophotrochozoa</taxon>
        <taxon>Platyhelminthes</taxon>
        <taxon>Trematoda</taxon>
        <taxon>Digenea</taxon>
        <taxon>Plagiorchiida</taxon>
        <taxon>Troglotremata</taxon>
        <taxon>Troglotrematidae</taxon>
        <taxon>Paragonimus</taxon>
    </lineage>
</organism>
<accession>A0A8J4WSP8</accession>
<dbReference type="EMBL" id="LUCH01017484">
    <property type="protein sequence ID" value="KAF5394942.1"/>
    <property type="molecule type" value="Genomic_DNA"/>
</dbReference>
<name>A0A8J4WSP8_9TREM</name>
<dbReference type="Proteomes" id="UP000748531">
    <property type="component" value="Unassembled WGS sequence"/>
</dbReference>
<reference evidence="1" key="1">
    <citation type="submission" date="2019-05" db="EMBL/GenBank/DDBJ databases">
        <title>Annotation for the trematode Paragonimus heterotremus.</title>
        <authorList>
            <person name="Choi Y.-J."/>
        </authorList>
    </citation>
    <scope>NUCLEOTIDE SEQUENCE</scope>
    <source>
        <strain evidence="1">LC</strain>
    </source>
</reference>
<proteinExistence type="predicted"/>